<organism evidence="4 5">
    <name type="scientific">Tripterygium wilfordii</name>
    <name type="common">Thunder God vine</name>
    <dbReference type="NCBI Taxonomy" id="458696"/>
    <lineage>
        <taxon>Eukaryota</taxon>
        <taxon>Viridiplantae</taxon>
        <taxon>Streptophyta</taxon>
        <taxon>Embryophyta</taxon>
        <taxon>Tracheophyta</taxon>
        <taxon>Spermatophyta</taxon>
        <taxon>Magnoliopsida</taxon>
        <taxon>eudicotyledons</taxon>
        <taxon>Gunneridae</taxon>
        <taxon>Pentapetalae</taxon>
        <taxon>rosids</taxon>
        <taxon>fabids</taxon>
        <taxon>Celastrales</taxon>
        <taxon>Celastraceae</taxon>
        <taxon>Tripterygium</taxon>
    </lineage>
</organism>
<dbReference type="GO" id="GO:0007131">
    <property type="term" value="P:reciprocal meiotic recombination"/>
    <property type="evidence" value="ECO:0007669"/>
    <property type="project" value="TreeGrafter"/>
</dbReference>
<name>A0A7J7D069_TRIWF</name>
<evidence type="ECO:0000313" key="5">
    <source>
        <dbReference type="Proteomes" id="UP000593562"/>
    </source>
</evidence>
<accession>A0A7J7D069</accession>
<feature type="compositionally biased region" description="Basic and acidic residues" evidence="3">
    <location>
        <begin position="192"/>
        <end position="204"/>
    </location>
</feature>
<dbReference type="EMBL" id="JAAARO010000012">
    <property type="protein sequence ID" value="KAF5739731.1"/>
    <property type="molecule type" value="Genomic_DNA"/>
</dbReference>
<keyword evidence="1 2" id="KW-0175">Coiled coil</keyword>
<dbReference type="Proteomes" id="UP000593562">
    <property type="component" value="Unassembled WGS sequence"/>
</dbReference>
<sequence>MLESKQSELSRHLKDISQRNDQAINDIRKKYEMEKLEIVNMEKEKANKGIKDMERKCEQKLADCKEESSQQLMHIQEEHAALVIHIQQEYDKKELKLRADHSEQLKCVQLQAEKELREKSTSLRNEHEVQLKALRSQHEDVCQRLQEELDLQKSKEDRQRALLQLQWRVMGNKPQEDQEVNSKQHHSVSSIKMRDYGGGKRSEHAVNSPFLEVTQTPVSKLLKKVENAKSGSVIDIHKHHKRVTRREYEVETSNGRTITKRRKTKSTVMFDDPRKHKKINTPKTRTPRSVVKGVMGRGRPHPSNIGDLFSEGSLNPYADDPYAFD</sequence>
<evidence type="ECO:0000256" key="3">
    <source>
        <dbReference type="SAM" id="MobiDB-lite"/>
    </source>
</evidence>
<dbReference type="InParanoid" id="A0A7J7D069"/>
<dbReference type="AlphaFoldDB" id="A0A7J7D069"/>
<feature type="region of interest" description="Disordered" evidence="3">
    <location>
        <begin position="262"/>
        <end position="325"/>
    </location>
</feature>
<evidence type="ECO:0000256" key="1">
    <source>
        <dbReference type="ARBA" id="ARBA00023054"/>
    </source>
</evidence>
<evidence type="ECO:0000256" key="2">
    <source>
        <dbReference type="SAM" id="Coils"/>
    </source>
</evidence>
<keyword evidence="5" id="KW-1185">Reference proteome</keyword>
<feature type="coiled-coil region" evidence="2">
    <location>
        <begin position="24"/>
        <end position="70"/>
    </location>
</feature>
<dbReference type="PANTHER" id="PTHR23160:SF3">
    <property type="entry name" value="SYNAPTONEMAL COMPLEX PROTEIN 1-RELATED"/>
    <property type="match status" value="1"/>
</dbReference>
<gene>
    <name evidence="4" type="ORF">HS088_TW12G00941</name>
</gene>
<comment type="caution">
    <text evidence="4">The sequence shown here is derived from an EMBL/GenBank/DDBJ whole genome shotgun (WGS) entry which is preliminary data.</text>
</comment>
<protein>
    <submittedName>
        <fullName evidence="4">Synaptonemal complex protein 1-like isoform X3</fullName>
    </submittedName>
</protein>
<dbReference type="PANTHER" id="PTHR23160">
    <property type="entry name" value="SYNAPTONEMAL COMPLEX PROTEIN-RELATED"/>
    <property type="match status" value="1"/>
</dbReference>
<feature type="coiled-coil region" evidence="2">
    <location>
        <begin position="124"/>
        <end position="155"/>
    </location>
</feature>
<proteinExistence type="predicted"/>
<feature type="region of interest" description="Disordered" evidence="3">
    <location>
        <begin position="173"/>
        <end position="204"/>
    </location>
</feature>
<reference evidence="4 5" key="1">
    <citation type="journal article" date="2020" name="Nat. Commun.">
        <title>Genome of Tripterygium wilfordii and identification of cytochrome P450 involved in triptolide biosynthesis.</title>
        <authorList>
            <person name="Tu L."/>
            <person name="Su P."/>
            <person name="Zhang Z."/>
            <person name="Gao L."/>
            <person name="Wang J."/>
            <person name="Hu T."/>
            <person name="Zhou J."/>
            <person name="Zhang Y."/>
            <person name="Zhao Y."/>
            <person name="Liu Y."/>
            <person name="Song Y."/>
            <person name="Tong Y."/>
            <person name="Lu Y."/>
            <person name="Yang J."/>
            <person name="Xu C."/>
            <person name="Jia M."/>
            <person name="Peters R.J."/>
            <person name="Huang L."/>
            <person name="Gao W."/>
        </authorList>
    </citation>
    <scope>NUCLEOTIDE SEQUENCE [LARGE SCALE GENOMIC DNA]</scope>
    <source>
        <strain evidence="5">cv. XIE 37</strain>
        <tissue evidence="4">Leaf</tissue>
    </source>
</reference>
<evidence type="ECO:0000313" key="4">
    <source>
        <dbReference type="EMBL" id="KAF5739731.1"/>
    </source>
</evidence>